<evidence type="ECO:0000313" key="11">
    <source>
        <dbReference type="Proteomes" id="UP000430222"/>
    </source>
</evidence>
<keyword evidence="7" id="KW-0998">Cell outer membrane</keyword>
<protein>
    <submittedName>
        <fullName evidence="10">TolC family protein</fullName>
    </submittedName>
</protein>
<feature type="signal peptide" evidence="9">
    <location>
        <begin position="1"/>
        <end position="31"/>
    </location>
</feature>
<reference evidence="10 11" key="1">
    <citation type="submission" date="2019-08" db="EMBL/GenBank/DDBJ databases">
        <title>In-depth cultivation of the pig gut microbiome towards novel bacterial diversity and tailored functional studies.</title>
        <authorList>
            <person name="Wylensek D."/>
            <person name="Hitch T.C.A."/>
            <person name="Clavel T."/>
        </authorList>
    </citation>
    <scope>NUCLEOTIDE SEQUENCE [LARGE SCALE GENOMIC DNA]</scope>
    <source>
        <strain evidence="11">WCA-380-WT-3B3</strain>
    </source>
</reference>
<comment type="similarity">
    <text evidence="2">Belongs to the outer membrane factor (OMF) (TC 1.B.17) family.</text>
</comment>
<dbReference type="GO" id="GO:0009279">
    <property type="term" value="C:cell outer membrane"/>
    <property type="evidence" value="ECO:0007669"/>
    <property type="project" value="UniProtKB-SubCell"/>
</dbReference>
<dbReference type="InterPro" id="IPR003423">
    <property type="entry name" value="OMP_efflux"/>
</dbReference>
<dbReference type="InterPro" id="IPR051906">
    <property type="entry name" value="TolC-like"/>
</dbReference>
<dbReference type="Pfam" id="PF02321">
    <property type="entry name" value="OEP"/>
    <property type="match status" value="2"/>
</dbReference>
<evidence type="ECO:0000256" key="9">
    <source>
        <dbReference type="SAM" id="SignalP"/>
    </source>
</evidence>
<dbReference type="GO" id="GO:0015288">
    <property type="term" value="F:porin activity"/>
    <property type="evidence" value="ECO:0007669"/>
    <property type="project" value="TreeGrafter"/>
</dbReference>
<gene>
    <name evidence="10" type="ORF">FYJ78_11365</name>
</gene>
<keyword evidence="4" id="KW-1134">Transmembrane beta strand</keyword>
<evidence type="ECO:0000256" key="2">
    <source>
        <dbReference type="ARBA" id="ARBA00007613"/>
    </source>
</evidence>
<dbReference type="RefSeq" id="WP_154621507.1">
    <property type="nucleotide sequence ID" value="NZ_VUNL01000015.1"/>
</dbReference>
<feature type="compositionally biased region" description="Polar residues" evidence="8">
    <location>
        <begin position="440"/>
        <end position="451"/>
    </location>
</feature>
<keyword evidence="11" id="KW-1185">Reference proteome</keyword>
<dbReference type="SUPFAM" id="SSF56954">
    <property type="entry name" value="Outer membrane efflux proteins (OEP)"/>
    <property type="match status" value="1"/>
</dbReference>
<dbReference type="PANTHER" id="PTHR30026:SF20">
    <property type="entry name" value="OUTER MEMBRANE PROTEIN TOLC"/>
    <property type="match status" value="1"/>
</dbReference>
<dbReference type="AlphaFoldDB" id="A0A6I2UX35"/>
<evidence type="ECO:0000256" key="1">
    <source>
        <dbReference type="ARBA" id="ARBA00004442"/>
    </source>
</evidence>
<feature type="compositionally biased region" description="Low complexity" evidence="8">
    <location>
        <begin position="476"/>
        <end position="489"/>
    </location>
</feature>
<evidence type="ECO:0000256" key="3">
    <source>
        <dbReference type="ARBA" id="ARBA00022448"/>
    </source>
</evidence>
<feature type="compositionally biased region" description="Basic and acidic residues" evidence="8">
    <location>
        <begin position="84"/>
        <end position="94"/>
    </location>
</feature>
<proteinExistence type="inferred from homology"/>
<evidence type="ECO:0000256" key="8">
    <source>
        <dbReference type="SAM" id="MobiDB-lite"/>
    </source>
</evidence>
<keyword evidence="5" id="KW-0812">Transmembrane</keyword>
<evidence type="ECO:0000256" key="6">
    <source>
        <dbReference type="ARBA" id="ARBA00023136"/>
    </source>
</evidence>
<comment type="caution">
    <text evidence="10">The sequence shown here is derived from an EMBL/GenBank/DDBJ whole genome shotgun (WGS) entry which is preliminary data.</text>
</comment>
<dbReference type="PANTHER" id="PTHR30026">
    <property type="entry name" value="OUTER MEMBRANE PROTEIN TOLC"/>
    <property type="match status" value="1"/>
</dbReference>
<evidence type="ECO:0000256" key="4">
    <source>
        <dbReference type="ARBA" id="ARBA00022452"/>
    </source>
</evidence>
<dbReference type="GO" id="GO:1990281">
    <property type="term" value="C:efflux pump complex"/>
    <property type="evidence" value="ECO:0007669"/>
    <property type="project" value="TreeGrafter"/>
</dbReference>
<dbReference type="EMBL" id="VUNL01000015">
    <property type="protein sequence ID" value="MSV25747.1"/>
    <property type="molecule type" value="Genomic_DNA"/>
</dbReference>
<feature type="chain" id="PRO_5026228014" evidence="9">
    <location>
        <begin position="32"/>
        <end position="502"/>
    </location>
</feature>
<organism evidence="10 11">
    <name type="scientific">Selenomonas montiformis</name>
    <dbReference type="NCBI Taxonomy" id="2652285"/>
    <lineage>
        <taxon>Bacteria</taxon>
        <taxon>Bacillati</taxon>
        <taxon>Bacillota</taxon>
        <taxon>Negativicutes</taxon>
        <taxon>Selenomonadales</taxon>
        <taxon>Selenomonadaceae</taxon>
        <taxon>Selenomonas</taxon>
    </lineage>
</organism>
<dbReference type="GO" id="GO:0015562">
    <property type="term" value="F:efflux transmembrane transporter activity"/>
    <property type="evidence" value="ECO:0007669"/>
    <property type="project" value="InterPro"/>
</dbReference>
<sequence>MTFRFISRKSQTRQAVLLAAALLWAMPSGMAADLSLQEAIRMALSQNTGLKITQKGEDSAQAALNQARGSNALSVSASDSLTSSREKGSSRRDSNSVGLNASFPLYSGGKNQANIHKAELGVKAADLATERSREDLKLNVIKAYYDALEARKTVEVRQETVDKYQEHYTNVSQLYSAGSKARIDVIRSSVELSNAKQNLIKSQNSYEVDLAALRNYLNMDRAEPLSLTTDFSYDAFAIDMNDCIHYAWLHRKDLLQDQYKLEQQEQAVKAAKAGNLPSLKVNLGLDQSNTFHPSSSSGHGASAGVSLNWNLFDSGVTKAEIQAAQIEYDIARLNLLKDKEDVDLAVRQAYYNMREAEKRFNSTKDAVNQAEEDYYIAREKYRAGEGLMLDIIDAQEALSTARLNYISAQYDYARYKASVENAMGISLTPEEKQAAEQADMDTSSVLASSAVNREAGDTKAAARESMTQAGTAGMVSAGSAQTASASTTGEVAAELAGNGETK</sequence>
<accession>A0A6I2UX35</accession>
<dbReference type="Proteomes" id="UP000430222">
    <property type="component" value="Unassembled WGS sequence"/>
</dbReference>
<feature type="region of interest" description="Disordered" evidence="8">
    <location>
        <begin position="75"/>
        <end position="96"/>
    </location>
</feature>
<keyword evidence="9" id="KW-0732">Signal</keyword>
<name>A0A6I2UX35_9FIRM</name>
<evidence type="ECO:0000256" key="5">
    <source>
        <dbReference type="ARBA" id="ARBA00022692"/>
    </source>
</evidence>
<keyword evidence="6" id="KW-0472">Membrane</keyword>
<feature type="region of interest" description="Disordered" evidence="8">
    <location>
        <begin position="433"/>
        <end position="502"/>
    </location>
</feature>
<comment type="subcellular location">
    <subcellularLocation>
        <location evidence="1">Cell outer membrane</location>
    </subcellularLocation>
</comment>
<evidence type="ECO:0000313" key="10">
    <source>
        <dbReference type="EMBL" id="MSV25747.1"/>
    </source>
</evidence>
<evidence type="ECO:0000256" key="7">
    <source>
        <dbReference type="ARBA" id="ARBA00023237"/>
    </source>
</evidence>
<keyword evidence="3" id="KW-0813">Transport</keyword>
<dbReference type="Gene3D" id="1.20.1600.10">
    <property type="entry name" value="Outer membrane efflux proteins (OEP)"/>
    <property type="match status" value="1"/>
</dbReference>